<dbReference type="GO" id="GO:0005886">
    <property type="term" value="C:plasma membrane"/>
    <property type="evidence" value="ECO:0007669"/>
    <property type="project" value="TreeGrafter"/>
</dbReference>
<evidence type="ECO:0000256" key="6">
    <source>
        <dbReference type="ARBA" id="ARBA00022777"/>
    </source>
</evidence>
<dbReference type="InterPro" id="IPR003594">
    <property type="entry name" value="HATPase_dom"/>
</dbReference>
<dbReference type="SUPFAM" id="SSF47384">
    <property type="entry name" value="Homodimeric domain of signal transducing histidine kinase"/>
    <property type="match status" value="1"/>
</dbReference>
<dbReference type="AlphaFoldDB" id="A0A2K4ZFV0"/>
<organism evidence="11 12">
    <name type="scientific">Acetatifactor muris</name>
    <dbReference type="NCBI Taxonomy" id="879566"/>
    <lineage>
        <taxon>Bacteria</taxon>
        <taxon>Bacillati</taxon>
        <taxon>Bacillota</taxon>
        <taxon>Clostridia</taxon>
        <taxon>Lachnospirales</taxon>
        <taxon>Lachnospiraceae</taxon>
        <taxon>Acetatifactor</taxon>
    </lineage>
</organism>
<evidence type="ECO:0000313" key="12">
    <source>
        <dbReference type="Proteomes" id="UP000236311"/>
    </source>
</evidence>
<reference evidence="11 12" key="1">
    <citation type="submission" date="2018-01" db="EMBL/GenBank/DDBJ databases">
        <authorList>
            <person name="Gaut B.S."/>
            <person name="Morton B.R."/>
            <person name="Clegg M.T."/>
            <person name="Duvall M.R."/>
        </authorList>
    </citation>
    <scope>NUCLEOTIDE SEQUENCE [LARGE SCALE GENOMIC DNA]</scope>
    <source>
        <strain evidence="11">GP69</strain>
    </source>
</reference>
<dbReference type="EC" id="2.7.13.3" evidence="3"/>
<dbReference type="PANTHER" id="PTHR45453:SF1">
    <property type="entry name" value="PHOSPHATE REGULON SENSOR PROTEIN PHOR"/>
    <property type="match status" value="1"/>
</dbReference>
<evidence type="ECO:0000256" key="7">
    <source>
        <dbReference type="ARBA" id="ARBA00023012"/>
    </source>
</evidence>
<keyword evidence="8" id="KW-0472">Membrane</keyword>
<dbReference type="SMART" id="SM00388">
    <property type="entry name" value="HisKA"/>
    <property type="match status" value="1"/>
</dbReference>
<evidence type="ECO:0000256" key="2">
    <source>
        <dbReference type="ARBA" id="ARBA00004370"/>
    </source>
</evidence>
<sequence>MKLGRKNLLYSMALAGMMLLLLVGYFIYMLPSLYVDYVMEQNLKSVREQHIAYRDKGSYDGVKVRNSTACFSVEIPLEGNRILVTGKSFSAELIIRDLRLSGILDRCREKLTEKPNPEEDADYELRTDLDELGEILQETVGENPGFPVEIHLLYKRDMGKEFRNESIKVHSYSDHLLIIESSVEDSANRYANYIVMEQTDSRLILSVLPVVAPEAAEIRPVVLQSLPMLGAVILLLVLLSSQMYSRGIVGPIAALAEHAGQMKAGEAVPVRRFSGRRTEKRDEVQALADTLDDFYFQIRESYLALEEKNGELEEENKRQEVFLRASSHQLKTPIAAALLLVDGMTNKVGKYRDVGTYLPKVKEQLLSMRKMVEEILYLNRCAEHMRLQETDAGQVLTECLQSCQVALTDRCIAVEFQEKERLCIDTDEVMAAQIFDNLLSNAVKYTPCGGRITISVGEEAQGGSVRIENFGVTIPEALLPRIFEPFVSGDHGRSQGTGSHGLGLYIASYYAKKLNINLSIYNGENSVVAEVTFDRTGVCGQMEKSSMSSSSEIHTAMIE</sequence>
<dbReference type="InterPro" id="IPR003660">
    <property type="entry name" value="HAMP_dom"/>
</dbReference>
<evidence type="ECO:0000259" key="10">
    <source>
        <dbReference type="PROSITE" id="PS50885"/>
    </source>
</evidence>
<comment type="subcellular location">
    <subcellularLocation>
        <location evidence="2">Membrane</location>
    </subcellularLocation>
</comment>
<keyword evidence="7" id="KW-0902">Two-component regulatory system</keyword>
<gene>
    <name evidence="11" type="primary">senX3_1</name>
    <name evidence="11" type="ORF">AMURIS_02068</name>
</gene>
<keyword evidence="5 11" id="KW-0808">Transferase</keyword>
<dbReference type="OrthoDB" id="9762826at2"/>
<dbReference type="InterPro" id="IPR036097">
    <property type="entry name" value="HisK_dim/P_sf"/>
</dbReference>
<dbReference type="Gene3D" id="1.10.287.130">
    <property type="match status" value="1"/>
</dbReference>
<dbReference type="Gene3D" id="6.10.340.10">
    <property type="match status" value="1"/>
</dbReference>
<proteinExistence type="predicted"/>
<feature type="transmembrane region" description="Helical" evidence="8">
    <location>
        <begin position="7"/>
        <end position="28"/>
    </location>
</feature>
<dbReference type="Proteomes" id="UP000236311">
    <property type="component" value="Unassembled WGS sequence"/>
</dbReference>
<keyword evidence="4" id="KW-0597">Phosphoprotein</keyword>
<dbReference type="PROSITE" id="PS50109">
    <property type="entry name" value="HIS_KIN"/>
    <property type="match status" value="1"/>
</dbReference>
<dbReference type="GO" id="GO:0000155">
    <property type="term" value="F:phosphorelay sensor kinase activity"/>
    <property type="evidence" value="ECO:0007669"/>
    <property type="project" value="InterPro"/>
</dbReference>
<evidence type="ECO:0000256" key="8">
    <source>
        <dbReference type="SAM" id="Phobius"/>
    </source>
</evidence>
<dbReference type="EMBL" id="OFSM01000009">
    <property type="protein sequence ID" value="SOY29353.1"/>
    <property type="molecule type" value="Genomic_DNA"/>
</dbReference>
<dbReference type="RefSeq" id="WP_103239451.1">
    <property type="nucleotide sequence ID" value="NZ_JANJZD010000009.1"/>
</dbReference>
<evidence type="ECO:0000256" key="5">
    <source>
        <dbReference type="ARBA" id="ARBA00022679"/>
    </source>
</evidence>
<dbReference type="InterPro" id="IPR050351">
    <property type="entry name" value="BphY/WalK/GraS-like"/>
</dbReference>
<dbReference type="Pfam" id="PF00512">
    <property type="entry name" value="HisKA"/>
    <property type="match status" value="1"/>
</dbReference>
<name>A0A2K4ZFV0_9FIRM</name>
<evidence type="ECO:0000256" key="1">
    <source>
        <dbReference type="ARBA" id="ARBA00000085"/>
    </source>
</evidence>
<protein>
    <recommendedName>
        <fullName evidence="3">histidine kinase</fullName>
        <ecNumber evidence="3">2.7.13.3</ecNumber>
    </recommendedName>
</protein>
<dbReference type="InterPro" id="IPR005467">
    <property type="entry name" value="His_kinase_dom"/>
</dbReference>
<feature type="domain" description="HAMP" evidence="10">
    <location>
        <begin position="246"/>
        <end position="303"/>
    </location>
</feature>
<evidence type="ECO:0000259" key="9">
    <source>
        <dbReference type="PROSITE" id="PS50109"/>
    </source>
</evidence>
<dbReference type="CDD" id="cd00082">
    <property type="entry name" value="HisKA"/>
    <property type="match status" value="1"/>
</dbReference>
<keyword evidence="8" id="KW-1133">Transmembrane helix</keyword>
<dbReference type="PROSITE" id="PS50885">
    <property type="entry name" value="HAMP"/>
    <property type="match status" value="1"/>
</dbReference>
<keyword evidence="6 11" id="KW-0418">Kinase</keyword>
<accession>A0A2K4ZFV0</accession>
<evidence type="ECO:0000313" key="11">
    <source>
        <dbReference type="EMBL" id="SOY29353.1"/>
    </source>
</evidence>
<dbReference type="Pfam" id="PF02518">
    <property type="entry name" value="HATPase_c"/>
    <property type="match status" value="1"/>
</dbReference>
<dbReference type="GO" id="GO:0004721">
    <property type="term" value="F:phosphoprotein phosphatase activity"/>
    <property type="evidence" value="ECO:0007669"/>
    <property type="project" value="TreeGrafter"/>
</dbReference>
<dbReference type="InterPro" id="IPR003661">
    <property type="entry name" value="HisK_dim/P_dom"/>
</dbReference>
<comment type="catalytic activity">
    <reaction evidence="1">
        <text>ATP + protein L-histidine = ADP + protein N-phospho-L-histidine.</text>
        <dbReference type="EC" id="2.7.13.3"/>
    </reaction>
</comment>
<evidence type="ECO:0000256" key="3">
    <source>
        <dbReference type="ARBA" id="ARBA00012438"/>
    </source>
</evidence>
<keyword evidence="8" id="KW-0812">Transmembrane</keyword>
<dbReference type="Gene3D" id="3.30.565.10">
    <property type="entry name" value="Histidine kinase-like ATPase, C-terminal domain"/>
    <property type="match status" value="1"/>
</dbReference>
<keyword evidence="12" id="KW-1185">Reference proteome</keyword>
<dbReference type="SMART" id="SM00387">
    <property type="entry name" value="HATPase_c"/>
    <property type="match status" value="1"/>
</dbReference>
<dbReference type="GO" id="GO:0016036">
    <property type="term" value="P:cellular response to phosphate starvation"/>
    <property type="evidence" value="ECO:0007669"/>
    <property type="project" value="TreeGrafter"/>
</dbReference>
<dbReference type="SUPFAM" id="SSF55874">
    <property type="entry name" value="ATPase domain of HSP90 chaperone/DNA topoisomerase II/histidine kinase"/>
    <property type="match status" value="1"/>
</dbReference>
<dbReference type="PANTHER" id="PTHR45453">
    <property type="entry name" value="PHOSPHATE REGULON SENSOR PROTEIN PHOR"/>
    <property type="match status" value="1"/>
</dbReference>
<feature type="domain" description="Histidine kinase" evidence="9">
    <location>
        <begin position="325"/>
        <end position="537"/>
    </location>
</feature>
<dbReference type="InterPro" id="IPR036890">
    <property type="entry name" value="HATPase_C_sf"/>
</dbReference>
<evidence type="ECO:0000256" key="4">
    <source>
        <dbReference type="ARBA" id="ARBA00022553"/>
    </source>
</evidence>